<sequence>MSQSLTIKQRLVLPTPPFFIKLQLAGAMLAAAGGALMAAPVPALVAKIAGYLVVAGGVATTVGQTAVKDNTLQQLVANEQQ</sequence>
<reference evidence="2" key="2">
    <citation type="submission" date="2020-09" db="EMBL/GenBank/DDBJ databases">
        <authorList>
            <person name="Sun Q."/>
            <person name="Zhou Y."/>
        </authorList>
    </citation>
    <scope>NUCLEOTIDE SEQUENCE</scope>
    <source>
        <strain evidence="2">CGMCC 1.15290</strain>
    </source>
</reference>
<feature type="transmembrane region" description="Helical" evidence="1">
    <location>
        <begin position="48"/>
        <end position="67"/>
    </location>
</feature>
<keyword evidence="1" id="KW-0472">Membrane</keyword>
<reference evidence="2" key="1">
    <citation type="journal article" date="2014" name="Int. J. Syst. Evol. Microbiol.">
        <title>Complete genome sequence of Corynebacterium casei LMG S-19264T (=DSM 44701T), isolated from a smear-ripened cheese.</title>
        <authorList>
            <consortium name="US DOE Joint Genome Institute (JGI-PGF)"/>
            <person name="Walter F."/>
            <person name="Albersmeier A."/>
            <person name="Kalinowski J."/>
            <person name="Ruckert C."/>
        </authorList>
    </citation>
    <scope>NUCLEOTIDE SEQUENCE</scope>
    <source>
        <strain evidence="2">CGMCC 1.15290</strain>
    </source>
</reference>
<evidence type="ECO:0000256" key="1">
    <source>
        <dbReference type="SAM" id="Phobius"/>
    </source>
</evidence>
<dbReference type="EMBL" id="BMIB01000003">
    <property type="protein sequence ID" value="GGH74227.1"/>
    <property type="molecule type" value="Genomic_DNA"/>
</dbReference>
<keyword evidence="1" id="KW-0812">Transmembrane</keyword>
<dbReference type="RefSeq" id="WP_188954914.1">
    <property type="nucleotide sequence ID" value="NZ_BMIB01000003.1"/>
</dbReference>
<name>A0A917J0P8_9BACT</name>
<dbReference type="AlphaFoldDB" id="A0A917J0P8"/>
<accession>A0A917J0P8</accession>
<dbReference type="Proteomes" id="UP000627292">
    <property type="component" value="Unassembled WGS sequence"/>
</dbReference>
<gene>
    <name evidence="2" type="ORF">GCM10011379_36620</name>
</gene>
<evidence type="ECO:0000313" key="2">
    <source>
        <dbReference type="EMBL" id="GGH74227.1"/>
    </source>
</evidence>
<organism evidence="2 3">
    <name type="scientific">Filimonas zeae</name>
    <dbReference type="NCBI Taxonomy" id="1737353"/>
    <lineage>
        <taxon>Bacteria</taxon>
        <taxon>Pseudomonadati</taxon>
        <taxon>Bacteroidota</taxon>
        <taxon>Chitinophagia</taxon>
        <taxon>Chitinophagales</taxon>
        <taxon>Chitinophagaceae</taxon>
        <taxon>Filimonas</taxon>
    </lineage>
</organism>
<keyword evidence="3" id="KW-1185">Reference proteome</keyword>
<protein>
    <submittedName>
        <fullName evidence="2">Uncharacterized protein</fullName>
    </submittedName>
</protein>
<proteinExistence type="predicted"/>
<comment type="caution">
    <text evidence="2">The sequence shown here is derived from an EMBL/GenBank/DDBJ whole genome shotgun (WGS) entry which is preliminary data.</text>
</comment>
<keyword evidence="1" id="KW-1133">Transmembrane helix</keyword>
<evidence type="ECO:0000313" key="3">
    <source>
        <dbReference type="Proteomes" id="UP000627292"/>
    </source>
</evidence>